<keyword evidence="1" id="KW-0812">Transmembrane</keyword>
<feature type="domain" description="Dynamin N-terminal" evidence="2">
    <location>
        <begin position="55"/>
        <end position="156"/>
    </location>
</feature>
<dbReference type="GO" id="GO:0043024">
    <property type="term" value="F:ribosomal small subunit binding"/>
    <property type="evidence" value="ECO:0007669"/>
    <property type="project" value="TreeGrafter"/>
</dbReference>
<keyword evidence="1" id="KW-1133">Transmembrane helix</keyword>
<evidence type="ECO:0000313" key="3">
    <source>
        <dbReference type="EMBL" id="TMW63731.1"/>
    </source>
</evidence>
<dbReference type="GO" id="GO:0005525">
    <property type="term" value="F:GTP binding"/>
    <property type="evidence" value="ECO:0007669"/>
    <property type="project" value="InterPro"/>
</dbReference>
<dbReference type="SUPFAM" id="SSF52540">
    <property type="entry name" value="P-loop containing nucleoside triphosphate hydrolases"/>
    <property type="match status" value="1"/>
</dbReference>
<dbReference type="Proteomes" id="UP000794436">
    <property type="component" value="Unassembled WGS sequence"/>
</dbReference>
<dbReference type="AlphaFoldDB" id="A0A8K1CJ80"/>
<keyword evidence="4" id="KW-1185">Reference proteome</keyword>
<protein>
    <recommendedName>
        <fullName evidence="2">Dynamin N-terminal domain-containing protein</fullName>
    </recommendedName>
</protein>
<feature type="transmembrane region" description="Helical" evidence="1">
    <location>
        <begin position="325"/>
        <end position="346"/>
    </location>
</feature>
<organism evidence="3 4">
    <name type="scientific">Pythium oligandrum</name>
    <name type="common">Mycoparasitic fungus</name>
    <dbReference type="NCBI Taxonomy" id="41045"/>
    <lineage>
        <taxon>Eukaryota</taxon>
        <taxon>Sar</taxon>
        <taxon>Stramenopiles</taxon>
        <taxon>Oomycota</taxon>
        <taxon>Peronosporomycetes</taxon>
        <taxon>Pythiales</taxon>
        <taxon>Pythiaceae</taxon>
        <taxon>Pythium</taxon>
    </lineage>
</organism>
<dbReference type="InterPro" id="IPR045063">
    <property type="entry name" value="Dynamin_N"/>
</dbReference>
<dbReference type="InterPro" id="IPR005662">
    <property type="entry name" value="GTPase_Era-like"/>
</dbReference>
<feature type="transmembrane region" description="Helical" evidence="1">
    <location>
        <begin position="385"/>
        <end position="407"/>
    </location>
</feature>
<dbReference type="OrthoDB" id="1716625at2759"/>
<evidence type="ECO:0000256" key="1">
    <source>
        <dbReference type="SAM" id="Phobius"/>
    </source>
</evidence>
<sequence>MAAKDARHNALKGDSNALGIMNQVHALYTNADEGLSTLARRLGLTIHPPRRKVNVLIIGNHSAGKSSFVNWYIGDQVQRTGVAIETQGFTIVTSGSKKTLAPIKGESSVMLYPYLEPLKERFGKPLIENLNTCVSTSTKREFPMVDFIDSPGLVDGDISYPFDVNEAIVHLADSVDLIFVFMDPMGQALCSRTMNVVKMLNQKHFDKMKYYLTKADTVHNPKELMKLMVQITQNIKQHINNQHGLEIPAIWLPESSGGKRPGEPVLNDEVNQISEVCATIEKAIHQKVQDNLSQVEKDCHAVVEKTNELLAKDEMEIAAKKSRQLVAVFFAVCAWTIPLVTFLTLVGEYKHYLPEAILEAEYVSSFIDTLYDGIRPLLLAPEEKLGPVALVKFFGISVVLFLVLNGISKFTHARASKFVLQKREVISKWRRHEQIAREVLHRRQELFLEYVRAYTAVEDM</sequence>
<dbReference type="Pfam" id="PF00350">
    <property type="entry name" value="Dynamin_N"/>
    <property type="match status" value="1"/>
</dbReference>
<proteinExistence type="predicted"/>
<dbReference type="InterPro" id="IPR027417">
    <property type="entry name" value="P-loop_NTPase"/>
</dbReference>
<name>A0A8K1CJ80_PYTOL</name>
<dbReference type="Gene3D" id="3.40.50.300">
    <property type="entry name" value="P-loop containing nucleotide triphosphate hydrolases"/>
    <property type="match status" value="1"/>
</dbReference>
<reference evidence="3" key="1">
    <citation type="submission" date="2019-03" db="EMBL/GenBank/DDBJ databases">
        <title>Long read genome sequence of the mycoparasitic Pythium oligandrum ATCC 38472 isolated from sugarbeet rhizosphere.</title>
        <authorList>
            <person name="Gaulin E."/>
        </authorList>
    </citation>
    <scope>NUCLEOTIDE SEQUENCE</scope>
    <source>
        <strain evidence="3">ATCC 38472_TT</strain>
    </source>
</reference>
<dbReference type="GO" id="GO:0019843">
    <property type="term" value="F:rRNA binding"/>
    <property type="evidence" value="ECO:0007669"/>
    <property type="project" value="TreeGrafter"/>
</dbReference>
<dbReference type="EMBL" id="SPLM01000072">
    <property type="protein sequence ID" value="TMW63731.1"/>
    <property type="molecule type" value="Genomic_DNA"/>
</dbReference>
<dbReference type="GO" id="GO:0000028">
    <property type="term" value="P:ribosomal small subunit assembly"/>
    <property type="evidence" value="ECO:0007669"/>
    <property type="project" value="TreeGrafter"/>
</dbReference>
<evidence type="ECO:0000313" key="4">
    <source>
        <dbReference type="Proteomes" id="UP000794436"/>
    </source>
</evidence>
<gene>
    <name evidence="3" type="ORF">Poli38472_002672</name>
</gene>
<comment type="caution">
    <text evidence="3">The sequence shown here is derived from an EMBL/GenBank/DDBJ whole genome shotgun (WGS) entry which is preliminary data.</text>
</comment>
<dbReference type="PANTHER" id="PTHR42698">
    <property type="entry name" value="GTPASE ERA"/>
    <property type="match status" value="1"/>
</dbReference>
<keyword evidence="1" id="KW-0472">Membrane</keyword>
<accession>A0A8K1CJ80</accession>
<dbReference type="PANTHER" id="PTHR42698:SF2">
    <property type="entry name" value="GTPASE ERA-LIKE, CHLOROPLASTIC"/>
    <property type="match status" value="1"/>
</dbReference>
<evidence type="ECO:0000259" key="2">
    <source>
        <dbReference type="Pfam" id="PF00350"/>
    </source>
</evidence>